<dbReference type="RefSeq" id="XP_021833027.1">
    <property type="nucleotide sequence ID" value="XM_021977335.1"/>
</dbReference>
<dbReference type="FunFam" id="3.30.430.20:FF:000002">
    <property type="entry name" value="Cysteine-rich receptor-like protein kinase 10"/>
    <property type="match status" value="1"/>
</dbReference>
<dbReference type="GO" id="GO:0004674">
    <property type="term" value="F:protein serine/threonine kinase activity"/>
    <property type="evidence" value="ECO:0007669"/>
    <property type="project" value="UniProtKB-KW"/>
</dbReference>
<dbReference type="AlphaFoldDB" id="A0A6P5U0U9"/>
<dbReference type="PROSITE" id="PS00108">
    <property type="entry name" value="PROTEIN_KINASE_ST"/>
    <property type="match status" value="1"/>
</dbReference>
<dbReference type="InterPro" id="IPR002902">
    <property type="entry name" value="GNK2"/>
</dbReference>
<evidence type="ECO:0000256" key="15">
    <source>
        <dbReference type="PROSITE-ProRule" id="PRU10141"/>
    </source>
</evidence>
<feature type="domain" description="Protein kinase" evidence="18">
    <location>
        <begin position="353"/>
        <end position="639"/>
    </location>
</feature>
<evidence type="ECO:0000313" key="20">
    <source>
        <dbReference type="Proteomes" id="UP000515124"/>
    </source>
</evidence>
<keyword evidence="2" id="KW-0723">Serine/threonine-protein kinase</keyword>
<evidence type="ECO:0000256" key="17">
    <source>
        <dbReference type="SAM" id="Phobius"/>
    </source>
</evidence>
<dbReference type="Pfam" id="PF01657">
    <property type="entry name" value="Stress-antifung"/>
    <property type="match status" value="2"/>
</dbReference>
<keyword evidence="4" id="KW-0808">Transferase</keyword>
<dbReference type="FunFam" id="3.30.200.20:FF:000142">
    <property type="entry name" value="Cysteine-rich receptor-like protein kinase 10"/>
    <property type="match status" value="1"/>
</dbReference>
<dbReference type="KEGG" id="pavi:110772854"/>
<dbReference type="InterPro" id="IPR008271">
    <property type="entry name" value="Ser/Thr_kinase_AS"/>
</dbReference>
<evidence type="ECO:0000256" key="7">
    <source>
        <dbReference type="ARBA" id="ARBA00022737"/>
    </source>
</evidence>
<evidence type="ECO:0000256" key="8">
    <source>
        <dbReference type="ARBA" id="ARBA00022741"/>
    </source>
</evidence>
<sequence>MVSSTFLRLLIICTQIALQIIITININITHAQLQPPAIPSAVCDNNKGNYTTNSTYQKNLNDLLSSLLSNSNGYGFYNSSVGQNSDTVFAIGLCRGDVKSDACGKCPSDATYVLPKNCPNQKEAIGWSENCMLRYANRSMYGLLEVNPNYGAVNVENVSSTYLDAFNKEVNALFKGLESEAAGGGDLRKFAVGNASVGSNSNLTIYGLAQCTPDVSEGECAACLDGAFGFVQSCCSGTIGARIVTPSCNIKYEIRPFFDSTNETPLTSPPLATPASAPPPPPTGATTPGGKKSNTSRTVIITVVTIVVPMLLIISICIYLRLKKRKGKLEGDELGTEALQFDFNSIKVATDNFSEANKLGRGGFGAVYRGRLWNEEDIAVKRLSRDSAQGDIEFKNEVALVAKLQHRNLVRLLGFCLEGNERLLVYEFVLNASLDKFIFDPIKRAHLDWDSRYKIIVGIGRGLLYLHEDSRLRIIHRDMKASNVLLDAEMHPKIADFGMARLFDLDQTQGETSRVVGTYGYMAPEYVMRGQFSVKSDVYSFGVLVLEIISGQKNGSFRHGGHVEDLLSYAWKSWKEGTASNLVDPMLKNGSRPEIMRCIHVGLLCVQQTIADRPTMAAVILMLTSSSVDNLPVPSQPVFFMDGGGIGSSSNMSLGWENSSGVTGSDASRSGSAQKSPHEVSIPIPSYLLSANGS</sequence>
<evidence type="ECO:0000256" key="6">
    <source>
        <dbReference type="ARBA" id="ARBA00022729"/>
    </source>
</evidence>
<dbReference type="FunFam" id="1.10.510.10:FF:000343">
    <property type="entry name" value="Cysteine-rich receptor-like protein kinase 28"/>
    <property type="match status" value="1"/>
</dbReference>
<feature type="domain" description="Gnk2-homologous" evidence="19">
    <location>
        <begin position="146"/>
        <end position="257"/>
    </location>
</feature>
<comment type="subcellular location">
    <subcellularLocation>
        <location evidence="1">Membrane</location>
        <topology evidence="1">Single-pass membrane protein</topology>
    </subcellularLocation>
</comment>
<evidence type="ECO:0000256" key="4">
    <source>
        <dbReference type="ARBA" id="ARBA00022679"/>
    </source>
</evidence>
<evidence type="ECO:0000256" key="5">
    <source>
        <dbReference type="ARBA" id="ARBA00022692"/>
    </source>
</evidence>
<dbReference type="PANTHER" id="PTHR27002:SF1104">
    <property type="entry name" value="CYSTEINE-RICH RECEPTOR-LIKE PROTEIN KINASE 27-RELATED"/>
    <property type="match status" value="1"/>
</dbReference>
<evidence type="ECO:0000259" key="18">
    <source>
        <dbReference type="PROSITE" id="PS50011"/>
    </source>
</evidence>
<keyword evidence="3" id="KW-0597">Phosphoprotein</keyword>
<keyword evidence="5 17" id="KW-0812">Transmembrane</keyword>
<dbReference type="GO" id="GO:0009737">
    <property type="term" value="P:response to abscisic acid"/>
    <property type="evidence" value="ECO:0007669"/>
    <property type="project" value="UniProtKB-ARBA"/>
</dbReference>
<evidence type="ECO:0000259" key="19">
    <source>
        <dbReference type="PROSITE" id="PS51473"/>
    </source>
</evidence>
<evidence type="ECO:0000256" key="16">
    <source>
        <dbReference type="SAM" id="MobiDB-lite"/>
    </source>
</evidence>
<dbReference type="PROSITE" id="PS00107">
    <property type="entry name" value="PROTEIN_KINASE_ATP"/>
    <property type="match status" value="1"/>
</dbReference>
<feature type="compositionally biased region" description="Pro residues" evidence="16">
    <location>
        <begin position="267"/>
        <end position="283"/>
    </location>
</feature>
<evidence type="ECO:0000256" key="12">
    <source>
        <dbReference type="ARBA" id="ARBA00023136"/>
    </source>
</evidence>
<feature type="compositionally biased region" description="Polar residues" evidence="16">
    <location>
        <begin position="657"/>
        <end position="675"/>
    </location>
</feature>
<accession>A0A6P5U0U9</accession>
<dbReference type="InterPro" id="IPR017441">
    <property type="entry name" value="Protein_kinase_ATP_BS"/>
</dbReference>
<dbReference type="SUPFAM" id="SSF56112">
    <property type="entry name" value="Protein kinase-like (PK-like)"/>
    <property type="match status" value="1"/>
</dbReference>
<evidence type="ECO:0000256" key="11">
    <source>
        <dbReference type="ARBA" id="ARBA00022989"/>
    </source>
</evidence>
<dbReference type="InterPro" id="IPR001245">
    <property type="entry name" value="Ser-Thr/Tyr_kinase_cat_dom"/>
</dbReference>
<keyword evidence="14" id="KW-0325">Glycoprotein</keyword>
<dbReference type="PROSITE" id="PS51473">
    <property type="entry name" value="GNK2"/>
    <property type="match status" value="2"/>
</dbReference>
<reference evidence="21" key="1">
    <citation type="submission" date="2025-08" db="UniProtKB">
        <authorList>
            <consortium name="RefSeq"/>
        </authorList>
    </citation>
    <scope>IDENTIFICATION</scope>
</reference>
<dbReference type="Proteomes" id="UP000515124">
    <property type="component" value="Unplaced"/>
</dbReference>
<dbReference type="GO" id="GO:0005524">
    <property type="term" value="F:ATP binding"/>
    <property type="evidence" value="ECO:0007669"/>
    <property type="project" value="UniProtKB-UniRule"/>
</dbReference>
<keyword evidence="13" id="KW-0675">Receptor</keyword>
<gene>
    <name evidence="21" type="primary">LOC110772854</name>
</gene>
<dbReference type="Gene3D" id="1.10.510.10">
    <property type="entry name" value="Transferase(Phosphotransferase) domain 1"/>
    <property type="match status" value="1"/>
</dbReference>
<evidence type="ECO:0000256" key="2">
    <source>
        <dbReference type="ARBA" id="ARBA00022527"/>
    </source>
</evidence>
<name>A0A6P5U0U9_PRUAV</name>
<evidence type="ECO:0000256" key="13">
    <source>
        <dbReference type="ARBA" id="ARBA00023170"/>
    </source>
</evidence>
<keyword evidence="8 15" id="KW-0547">Nucleotide-binding</keyword>
<feature type="transmembrane region" description="Helical" evidence="17">
    <location>
        <begin position="299"/>
        <end position="320"/>
    </location>
</feature>
<dbReference type="InterPro" id="IPR011009">
    <property type="entry name" value="Kinase-like_dom_sf"/>
</dbReference>
<dbReference type="PANTHER" id="PTHR27002">
    <property type="entry name" value="RECEPTOR-LIKE SERINE/THREONINE-PROTEIN KINASE SD1-8"/>
    <property type="match status" value="1"/>
</dbReference>
<proteinExistence type="predicted"/>
<keyword evidence="7" id="KW-0677">Repeat</keyword>
<feature type="binding site" evidence="15">
    <location>
        <position position="381"/>
    </location>
    <ligand>
        <name>ATP</name>
        <dbReference type="ChEBI" id="CHEBI:30616"/>
    </ligand>
</feature>
<feature type="region of interest" description="Disordered" evidence="16">
    <location>
        <begin position="263"/>
        <end position="293"/>
    </location>
</feature>
<dbReference type="GeneID" id="110772854"/>
<evidence type="ECO:0000313" key="21">
    <source>
        <dbReference type="RefSeq" id="XP_021833027.1"/>
    </source>
</evidence>
<evidence type="ECO:0000256" key="14">
    <source>
        <dbReference type="ARBA" id="ARBA00023180"/>
    </source>
</evidence>
<evidence type="ECO:0000256" key="10">
    <source>
        <dbReference type="ARBA" id="ARBA00022840"/>
    </source>
</evidence>
<dbReference type="CDD" id="cd14066">
    <property type="entry name" value="STKc_IRAK"/>
    <property type="match status" value="1"/>
</dbReference>
<evidence type="ECO:0000256" key="9">
    <source>
        <dbReference type="ARBA" id="ARBA00022777"/>
    </source>
</evidence>
<dbReference type="Pfam" id="PF07714">
    <property type="entry name" value="PK_Tyr_Ser-Thr"/>
    <property type="match status" value="1"/>
</dbReference>
<dbReference type="PROSITE" id="PS50011">
    <property type="entry name" value="PROTEIN_KINASE_DOM"/>
    <property type="match status" value="1"/>
</dbReference>
<protein>
    <submittedName>
        <fullName evidence="21">Cysteine-rich receptor-like protein kinase 26</fullName>
    </submittedName>
</protein>
<keyword evidence="6" id="KW-0732">Signal</keyword>
<dbReference type="InterPro" id="IPR000719">
    <property type="entry name" value="Prot_kinase_dom"/>
</dbReference>
<dbReference type="FunFam" id="3.30.430.20:FF:000003">
    <property type="entry name" value="Cysteine-rich RLK (RECEPTOR-like protein kinase) 10"/>
    <property type="match status" value="1"/>
</dbReference>
<keyword evidence="9" id="KW-0418">Kinase</keyword>
<evidence type="ECO:0000256" key="1">
    <source>
        <dbReference type="ARBA" id="ARBA00004167"/>
    </source>
</evidence>
<keyword evidence="20" id="KW-1185">Reference proteome</keyword>
<organism evidence="20 21">
    <name type="scientific">Prunus avium</name>
    <name type="common">Cherry</name>
    <name type="synonym">Cerasus avium</name>
    <dbReference type="NCBI Taxonomy" id="42229"/>
    <lineage>
        <taxon>Eukaryota</taxon>
        <taxon>Viridiplantae</taxon>
        <taxon>Streptophyta</taxon>
        <taxon>Embryophyta</taxon>
        <taxon>Tracheophyta</taxon>
        <taxon>Spermatophyta</taxon>
        <taxon>Magnoliopsida</taxon>
        <taxon>eudicotyledons</taxon>
        <taxon>Gunneridae</taxon>
        <taxon>Pentapetalae</taxon>
        <taxon>rosids</taxon>
        <taxon>fabids</taxon>
        <taxon>Rosales</taxon>
        <taxon>Rosaceae</taxon>
        <taxon>Amygdaloideae</taxon>
        <taxon>Amygdaleae</taxon>
        <taxon>Prunus</taxon>
    </lineage>
</organism>
<dbReference type="Gramene" id="Pav_sc0002575.1_g080.1.mk:mrna">
    <property type="protein sequence ID" value="Pav_sc0002575.1_g080.1.mk:mrna"/>
    <property type="gene ID" value="Pav_sc0002575.1_g080.1.mk"/>
</dbReference>
<dbReference type="GO" id="GO:0005886">
    <property type="term" value="C:plasma membrane"/>
    <property type="evidence" value="ECO:0007669"/>
    <property type="project" value="TreeGrafter"/>
</dbReference>
<keyword evidence="10 15" id="KW-0067">ATP-binding</keyword>
<feature type="domain" description="Gnk2-homologous" evidence="19">
    <location>
        <begin position="38"/>
        <end position="140"/>
    </location>
</feature>
<dbReference type="Gene3D" id="3.30.430.20">
    <property type="entry name" value="Gnk2 domain, C-X8-C-X2-C motif"/>
    <property type="match status" value="2"/>
</dbReference>
<keyword evidence="12 17" id="KW-0472">Membrane</keyword>
<dbReference type="Gene3D" id="3.30.200.20">
    <property type="entry name" value="Phosphorylase Kinase, domain 1"/>
    <property type="match status" value="1"/>
</dbReference>
<dbReference type="InterPro" id="IPR038408">
    <property type="entry name" value="GNK2_sf"/>
</dbReference>
<dbReference type="CDD" id="cd23509">
    <property type="entry name" value="Gnk2-like"/>
    <property type="match status" value="2"/>
</dbReference>
<dbReference type="SMART" id="SM00220">
    <property type="entry name" value="S_TKc"/>
    <property type="match status" value="1"/>
</dbReference>
<feature type="region of interest" description="Disordered" evidence="16">
    <location>
        <begin position="657"/>
        <end position="679"/>
    </location>
</feature>
<dbReference type="SMR" id="A0A6P5U0U9"/>
<keyword evidence="11 17" id="KW-1133">Transmembrane helix</keyword>
<evidence type="ECO:0000256" key="3">
    <source>
        <dbReference type="ARBA" id="ARBA00022553"/>
    </source>
</evidence>